<protein>
    <submittedName>
        <fullName evidence="9">MFS transporter</fullName>
    </submittedName>
</protein>
<evidence type="ECO:0000256" key="7">
    <source>
        <dbReference type="SAM" id="Phobius"/>
    </source>
</evidence>
<dbReference type="GO" id="GO:0022857">
    <property type="term" value="F:transmembrane transporter activity"/>
    <property type="evidence" value="ECO:0007669"/>
    <property type="project" value="InterPro"/>
</dbReference>
<feature type="transmembrane region" description="Helical" evidence="7">
    <location>
        <begin position="294"/>
        <end position="315"/>
    </location>
</feature>
<feature type="transmembrane region" description="Helical" evidence="7">
    <location>
        <begin position="29"/>
        <end position="46"/>
    </location>
</feature>
<evidence type="ECO:0000256" key="3">
    <source>
        <dbReference type="ARBA" id="ARBA00022475"/>
    </source>
</evidence>
<gene>
    <name evidence="9" type="ORF">QUF85_11530</name>
</gene>
<dbReference type="InterPro" id="IPR011701">
    <property type="entry name" value="MFS"/>
</dbReference>
<feature type="transmembrane region" description="Helical" evidence="7">
    <location>
        <begin position="327"/>
        <end position="344"/>
    </location>
</feature>
<keyword evidence="4 7" id="KW-0812">Transmembrane</keyword>
<feature type="transmembrane region" description="Helical" evidence="7">
    <location>
        <begin position="414"/>
        <end position="437"/>
    </location>
</feature>
<evidence type="ECO:0000313" key="9">
    <source>
        <dbReference type="EMBL" id="MDM5283936.1"/>
    </source>
</evidence>
<feature type="transmembrane region" description="Helical" evidence="7">
    <location>
        <begin position="350"/>
        <end position="377"/>
    </location>
</feature>
<dbReference type="PANTHER" id="PTHR11662:SF399">
    <property type="entry name" value="FI19708P1-RELATED"/>
    <property type="match status" value="1"/>
</dbReference>
<dbReference type="PROSITE" id="PS50850">
    <property type="entry name" value="MFS"/>
    <property type="match status" value="1"/>
</dbReference>
<proteinExistence type="predicted"/>
<comment type="caution">
    <text evidence="9">The sequence shown here is derived from an EMBL/GenBank/DDBJ whole genome shotgun (WGS) entry which is preliminary data.</text>
</comment>
<dbReference type="RefSeq" id="WP_206197147.1">
    <property type="nucleotide sequence ID" value="NZ_CP030063.1"/>
</dbReference>
<dbReference type="Gene3D" id="1.20.1250.20">
    <property type="entry name" value="MFS general substrate transporter like domains"/>
    <property type="match status" value="2"/>
</dbReference>
<evidence type="ECO:0000256" key="5">
    <source>
        <dbReference type="ARBA" id="ARBA00022989"/>
    </source>
</evidence>
<keyword evidence="5 7" id="KW-1133">Transmembrane helix</keyword>
<keyword evidence="3" id="KW-1003">Cell membrane</keyword>
<dbReference type="EMBL" id="JAUCFI010000003">
    <property type="protein sequence ID" value="MDM5283936.1"/>
    <property type="molecule type" value="Genomic_DNA"/>
</dbReference>
<dbReference type="InterPro" id="IPR036259">
    <property type="entry name" value="MFS_trans_sf"/>
</dbReference>
<dbReference type="Proteomes" id="UP001238973">
    <property type="component" value="Unassembled WGS sequence"/>
</dbReference>
<evidence type="ECO:0000259" key="8">
    <source>
        <dbReference type="PROSITE" id="PS50850"/>
    </source>
</evidence>
<organism evidence="9 10">
    <name type="scientific">Peribacillus frigoritolerans</name>
    <dbReference type="NCBI Taxonomy" id="450367"/>
    <lineage>
        <taxon>Bacteria</taxon>
        <taxon>Bacillati</taxon>
        <taxon>Bacillota</taxon>
        <taxon>Bacilli</taxon>
        <taxon>Bacillales</taxon>
        <taxon>Bacillaceae</taxon>
        <taxon>Peribacillus</taxon>
    </lineage>
</organism>
<dbReference type="InterPro" id="IPR050382">
    <property type="entry name" value="MFS_Na/Anion_cotransporter"/>
</dbReference>
<evidence type="ECO:0000256" key="4">
    <source>
        <dbReference type="ARBA" id="ARBA00022692"/>
    </source>
</evidence>
<evidence type="ECO:0000313" key="10">
    <source>
        <dbReference type="Proteomes" id="UP001238973"/>
    </source>
</evidence>
<accession>A0AAJ1QLW5</accession>
<feature type="domain" description="Major facilitator superfamily (MFS) profile" evidence="8">
    <location>
        <begin position="33"/>
        <end position="440"/>
    </location>
</feature>
<feature type="transmembrane region" description="Helical" evidence="7">
    <location>
        <begin position="253"/>
        <end position="274"/>
    </location>
</feature>
<sequence length="448" mass="49663">MSSELKAIIDDRTSELVTDGSKKGKQKTVRWFILFLIALVTCINYIDRAIISLAAPNIQADLQIDPALMGIIFSVFGWSYTFSMLFSGYFLDRFGPRKVYTVSLILWSVFTFMVGTAKNISSLITYRIGLGAFESPSIPTNAWCVSEWFPKKERATAVGIYTGTQYIGLAFLTPVFTWIIITFGWNYLFYIAGIIGILIGFVWYGFYRNPREHKRISQEELNYIKEGGGMIGTEEKHPFSWKRIGQLLKHRQIWGMFIGQFSIQTTLFFFMTWFPSYLIDEKGMTMLKTGIYASIPYIVAILGTLIGGRCSDWMLTRGVSTGLARKLPIIVGLLLSCLILGGNYTDSPNIVITFMAIAFFGQGMASTVTGALLADIAPKGMVGLTGSSLYFVANIGGALSPLIVGLIISATHSYAAALTFISVVALIGAFAYIFLIGKVQRIEITMKN</sequence>
<feature type="transmembrane region" description="Helical" evidence="7">
    <location>
        <begin position="67"/>
        <end position="87"/>
    </location>
</feature>
<evidence type="ECO:0000256" key="2">
    <source>
        <dbReference type="ARBA" id="ARBA00022448"/>
    </source>
</evidence>
<comment type="subcellular location">
    <subcellularLocation>
        <location evidence="1">Cell membrane</location>
        <topology evidence="1">Multi-pass membrane protein</topology>
    </subcellularLocation>
</comment>
<reference evidence="9" key="1">
    <citation type="submission" date="2023-06" db="EMBL/GenBank/DDBJ databases">
        <title>Comparative genomics of Bacillaceae isolates and their secondary metabolite potential.</title>
        <authorList>
            <person name="Song L."/>
            <person name="Nielsen L.J."/>
            <person name="Mohite O."/>
            <person name="Xu X."/>
            <person name="Weber T."/>
            <person name="Kovacs A.T."/>
        </authorList>
    </citation>
    <scope>NUCLEOTIDE SEQUENCE</scope>
    <source>
        <strain evidence="9">G1S1</strain>
    </source>
</reference>
<dbReference type="CDD" id="cd17319">
    <property type="entry name" value="MFS_ExuT_GudP_like"/>
    <property type="match status" value="1"/>
</dbReference>
<dbReference type="Pfam" id="PF07690">
    <property type="entry name" value="MFS_1"/>
    <property type="match status" value="1"/>
</dbReference>
<dbReference type="PANTHER" id="PTHR11662">
    <property type="entry name" value="SOLUTE CARRIER FAMILY 17"/>
    <property type="match status" value="1"/>
</dbReference>
<dbReference type="InterPro" id="IPR000849">
    <property type="entry name" value="Sugar_P_transporter"/>
</dbReference>
<feature type="transmembrane region" description="Helical" evidence="7">
    <location>
        <begin position="187"/>
        <end position="207"/>
    </location>
</feature>
<evidence type="ECO:0000256" key="1">
    <source>
        <dbReference type="ARBA" id="ARBA00004651"/>
    </source>
</evidence>
<keyword evidence="6 7" id="KW-0472">Membrane</keyword>
<keyword evidence="2" id="KW-0813">Transport</keyword>
<dbReference type="GO" id="GO:0005886">
    <property type="term" value="C:plasma membrane"/>
    <property type="evidence" value="ECO:0007669"/>
    <property type="project" value="UniProtKB-SubCell"/>
</dbReference>
<dbReference type="AlphaFoldDB" id="A0AAJ1QLW5"/>
<name>A0AAJ1QLW5_9BACI</name>
<dbReference type="InterPro" id="IPR020846">
    <property type="entry name" value="MFS_dom"/>
</dbReference>
<feature type="transmembrane region" description="Helical" evidence="7">
    <location>
        <begin position="158"/>
        <end position="181"/>
    </location>
</feature>
<evidence type="ECO:0000256" key="6">
    <source>
        <dbReference type="ARBA" id="ARBA00023136"/>
    </source>
</evidence>
<feature type="transmembrane region" description="Helical" evidence="7">
    <location>
        <begin position="389"/>
        <end position="408"/>
    </location>
</feature>
<dbReference type="PIRSF" id="PIRSF002808">
    <property type="entry name" value="Hexose_phosphate_transp"/>
    <property type="match status" value="1"/>
</dbReference>
<dbReference type="SUPFAM" id="SSF103473">
    <property type="entry name" value="MFS general substrate transporter"/>
    <property type="match status" value="1"/>
</dbReference>